<feature type="compositionally biased region" description="Low complexity" evidence="1">
    <location>
        <begin position="397"/>
        <end position="406"/>
    </location>
</feature>
<dbReference type="GO" id="GO:0006369">
    <property type="term" value="P:termination of RNA polymerase II transcription"/>
    <property type="evidence" value="ECO:0007669"/>
    <property type="project" value="InterPro"/>
</dbReference>
<keyword evidence="4" id="KW-1185">Reference proteome</keyword>
<dbReference type="OrthoDB" id="343582at2759"/>
<feature type="compositionally biased region" description="Basic and acidic residues" evidence="1">
    <location>
        <begin position="574"/>
        <end position="585"/>
    </location>
</feature>
<protein>
    <recommendedName>
        <fullName evidence="2">CID domain-containing protein</fullName>
    </recommendedName>
</protein>
<feature type="compositionally biased region" description="Low complexity" evidence="1">
    <location>
        <begin position="148"/>
        <end position="166"/>
    </location>
</feature>
<reference evidence="3" key="1">
    <citation type="journal article" date="2021" name="Nat. Commun.">
        <title>Genetic determinants of endophytism in the Arabidopsis root mycobiome.</title>
        <authorList>
            <person name="Mesny F."/>
            <person name="Miyauchi S."/>
            <person name="Thiergart T."/>
            <person name="Pickel B."/>
            <person name="Atanasova L."/>
            <person name="Karlsson M."/>
            <person name="Huettel B."/>
            <person name="Barry K.W."/>
            <person name="Haridas S."/>
            <person name="Chen C."/>
            <person name="Bauer D."/>
            <person name="Andreopoulos W."/>
            <person name="Pangilinan J."/>
            <person name="LaButti K."/>
            <person name="Riley R."/>
            <person name="Lipzen A."/>
            <person name="Clum A."/>
            <person name="Drula E."/>
            <person name="Henrissat B."/>
            <person name="Kohler A."/>
            <person name="Grigoriev I.V."/>
            <person name="Martin F.M."/>
            <person name="Hacquard S."/>
        </authorList>
    </citation>
    <scope>NUCLEOTIDE SEQUENCE</scope>
    <source>
        <strain evidence="3">MPI-CAGE-AT-0016</strain>
    </source>
</reference>
<evidence type="ECO:0000313" key="4">
    <source>
        <dbReference type="Proteomes" id="UP000813385"/>
    </source>
</evidence>
<dbReference type="GO" id="GO:0031124">
    <property type="term" value="P:mRNA 3'-end processing"/>
    <property type="evidence" value="ECO:0007669"/>
    <property type="project" value="InterPro"/>
</dbReference>
<dbReference type="Pfam" id="PF21936">
    <property type="entry name" value="Pcf11_C"/>
    <property type="match status" value="1"/>
</dbReference>
<feature type="region of interest" description="Disordered" evidence="1">
    <location>
        <begin position="148"/>
        <end position="217"/>
    </location>
</feature>
<dbReference type="FunFam" id="1.25.40.90:FF:000016">
    <property type="entry name" value="mRNA cleavage factor complex component Pcf11"/>
    <property type="match status" value="1"/>
</dbReference>
<dbReference type="GO" id="GO:0005849">
    <property type="term" value="C:mRNA cleavage factor complex"/>
    <property type="evidence" value="ECO:0007669"/>
    <property type="project" value="InterPro"/>
</dbReference>
<dbReference type="InterPro" id="IPR008942">
    <property type="entry name" value="ENTH_VHS"/>
</dbReference>
<sequence>MAEEQSSADVAEDYRLALEDLNSINRADISTLTTIARENTEHAHAITEALQKHIIKTPAHKKLPAIYVLDSIVKNVGTPYTLFFGAQLYKTFMEAYLAVDGHVRRKMEETLRTWKQPVPQSLDDRPVFPPNVTGPIEDALNVARSSAMALQQQQASRPGYPGRPRGIGNDRATPTPPGMRPGFPVPPNHMQQQQQQVNGNRPGSAQPYPPRASASPYPPNVYAGQQQPGGPWQVPGQLPPGAGSGVDIGLLNRDIEDLINISRLEAERNPLDQGVQQRLKGLSDLKNLLRIQSVPQEQLVLIKKQVADLAVKVRPYTAPPVAAAPIIPPQANPSGPAAQPGSVTLDSLFGQGALSALLGRQPAGSSQVPTPTPTPTALASLLSNVPIRSPQPPPTEAPRAPSATPAAQNPMALLEGLRKAGLLAGAPPTTTPQPPPMANIPPPGMPPGIPPGIQPPGMGALPPGLLPPNLASLLSPLRNTGLSISGQIMDTIQLTAASLKNEVRSHLFPTMHEALGPQCTQCGRRFTKDEDGRKKKTAHMDWHFQVHHRLAEAERRGQHRSWYVDSADWVRSRETVDADHTREEAGTGNSGGPGGKDGSGRAAPEEKYIAVPDALAGVNTACPICQEKFENKWLDTAQEWVWLDTMLVGSRAYHVSCYSEATQARDATPARGTPEPVLGKRKADVSRLLPDKLQYRTDMFAGRVEESA</sequence>
<dbReference type="CDD" id="cd16982">
    <property type="entry name" value="CID_Pcf11"/>
    <property type="match status" value="1"/>
</dbReference>
<dbReference type="Gene3D" id="1.25.40.90">
    <property type="match status" value="1"/>
</dbReference>
<dbReference type="InterPro" id="IPR054127">
    <property type="entry name" value="Pcf11_C"/>
</dbReference>
<accession>A0A8K0TG07</accession>
<feature type="domain" description="CID" evidence="2">
    <location>
        <begin position="6"/>
        <end position="144"/>
    </location>
</feature>
<dbReference type="Proteomes" id="UP000813385">
    <property type="component" value="Unassembled WGS sequence"/>
</dbReference>
<dbReference type="GO" id="GO:0000993">
    <property type="term" value="F:RNA polymerase II complex binding"/>
    <property type="evidence" value="ECO:0007669"/>
    <property type="project" value="InterPro"/>
</dbReference>
<evidence type="ECO:0000256" key="1">
    <source>
        <dbReference type="SAM" id="MobiDB-lite"/>
    </source>
</evidence>
<dbReference type="Pfam" id="PF04818">
    <property type="entry name" value="CID"/>
    <property type="match status" value="1"/>
</dbReference>
<evidence type="ECO:0000259" key="2">
    <source>
        <dbReference type="PROSITE" id="PS51391"/>
    </source>
</evidence>
<dbReference type="PANTHER" id="PTHR15921:SF3">
    <property type="entry name" value="PRE-MRNA CLEAVAGE COMPLEX 2 PROTEIN PCF11"/>
    <property type="match status" value="1"/>
</dbReference>
<dbReference type="GO" id="GO:0005737">
    <property type="term" value="C:cytoplasm"/>
    <property type="evidence" value="ECO:0007669"/>
    <property type="project" value="TreeGrafter"/>
</dbReference>
<evidence type="ECO:0000313" key="3">
    <source>
        <dbReference type="EMBL" id="KAH7366875.1"/>
    </source>
</evidence>
<dbReference type="InterPro" id="IPR021605">
    <property type="entry name" value="Pcf11_Clp1-ID"/>
</dbReference>
<feature type="compositionally biased region" description="Gly residues" evidence="1">
    <location>
        <begin position="588"/>
        <end position="597"/>
    </location>
</feature>
<feature type="region of interest" description="Disordered" evidence="1">
    <location>
        <begin position="384"/>
        <end position="406"/>
    </location>
</feature>
<dbReference type="InterPro" id="IPR047415">
    <property type="entry name" value="Pcf11_CID"/>
</dbReference>
<dbReference type="InterPro" id="IPR006569">
    <property type="entry name" value="CID_dom"/>
</dbReference>
<dbReference type="InterPro" id="IPR045154">
    <property type="entry name" value="PCF11-like"/>
</dbReference>
<feature type="region of interest" description="Disordered" evidence="1">
    <location>
        <begin position="574"/>
        <end position="603"/>
    </location>
</feature>
<organism evidence="3 4">
    <name type="scientific">Plectosphaerella cucumerina</name>
    <dbReference type="NCBI Taxonomy" id="40658"/>
    <lineage>
        <taxon>Eukaryota</taxon>
        <taxon>Fungi</taxon>
        <taxon>Dikarya</taxon>
        <taxon>Ascomycota</taxon>
        <taxon>Pezizomycotina</taxon>
        <taxon>Sordariomycetes</taxon>
        <taxon>Hypocreomycetidae</taxon>
        <taxon>Glomerellales</taxon>
        <taxon>Plectosphaerellaceae</taxon>
        <taxon>Plectosphaerella</taxon>
    </lineage>
</organism>
<dbReference type="AlphaFoldDB" id="A0A8K0TG07"/>
<dbReference type="PANTHER" id="PTHR15921">
    <property type="entry name" value="PRE-MRNA CLEAVAGE COMPLEX II"/>
    <property type="match status" value="1"/>
</dbReference>
<name>A0A8K0TG07_9PEZI</name>
<gene>
    <name evidence="3" type="ORF">B0T11DRAFT_48479</name>
</gene>
<dbReference type="SUPFAM" id="SSF48464">
    <property type="entry name" value="ENTH/VHS domain"/>
    <property type="match status" value="1"/>
</dbReference>
<proteinExistence type="predicted"/>
<dbReference type="SMART" id="SM00582">
    <property type="entry name" value="RPR"/>
    <property type="match status" value="1"/>
</dbReference>
<dbReference type="Pfam" id="PF11526">
    <property type="entry name" value="Pfc11_Clp1_ID"/>
    <property type="match status" value="1"/>
</dbReference>
<dbReference type="GO" id="GO:0003729">
    <property type="term" value="F:mRNA binding"/>
    <property type="evidence" value="ECO:0007669"/>
    <property type="project" value="InterPro"/>
</dbReference>
<dbReference type="PROSITE" id="PS51391">
    <property type="entry name" value="CID"/>
    <property type="match status" value="1"/>
</dbReference>
<dbReference type="EMBL" id="JAGPXD010000002">
    <property type="protein sequence ID" value="KAH7366875.1"/>
    <property type="molecule type" value="Genomic_DNA"/>
</dbReference>
<feature type="compositionally biased region" description="Pro residues" evidence="1">
    <location>
        <begin position="174"/>
        <end position="187"/>
    </location>
</feature>
<comment type="caution">
    <text evidence="3">The sequence shown here is derived from an EMBL/GenBank/DDBJ whole genome shotgun (WGS) entry which is preliminary data.</text>
</comment>